<comment type="caution">
    <text evidence="1">The sequence shown here is derived from an EMBL/GenBank/DDBJ whole genome shotgun (WGS) entry which is preliminary data.</text>
</comment>
<name>A0A5B7DLM9_PORTR</name>
<proteinExistence type="predicted"/>
<protein>
    <submittedName>
        <fullName evidence="1">Uncharacterized protein</fullName>
    </submittedName>
</protein>
<gene>
    <name evidence="1" type="ORF">E2C01_015091</name>
</gene>
<sequence>MRRLSKPSQDVLKQCTPLRDEGSDFTRPVAIICRTSSRSATPLHYNLPTCGHLTHAVMEHNSYHSQDARRCSLERSNLASYDS</sequence>
<organism evidence="1 2">
    <name type="scientific">Portunus trituberculatus</name>
    <name type="common">Swimming crab</name>
    <name type="synonym">Neptunus trituberculatus</name>
    <dbReference type="NCBI Taxonomy" id="210409"/>
    <lineage>
        <taxon>Eukaryota</taxon>
        <taxon>Metazoa</taxon>
        <taxon>Ecdysozoa</taxon>
        <taxon>Arthropoda</taxon>
        <taxon>Crustacea</taxon>
        <taxon>Multicrustacea</taxon>
        <taxon>Malacostraca</taxon>
        <taxon>Eumalacostraca</taxon>
        <taxon>Eucarida</taxon>
        <taxon>Decapoda</taxon>
        <taxon>Pleocyemata</taxon>
        <taxon>Brachyura</taxon>
        <taxon>Eubrachyura</taxon>
        <taxon>Portunoidea</taxon>
        <taxon>Portunidae</taxon>
        <taxon>Portuninae</taxon>
        <taxon>Portunus</taxon>
    </lineage>
</organism>
<reference evidence="1 2" key="1">
    <citation type="submission" date="2019-05" db="EMBL/GenBank/DDBJ databases">
        <title>Another draft genome of Portunus trituberculatus and its Hox gene families provides insights of decapod evolution.</title>
        <authorList>
            <person name="Jeong J.-H."/>
            <person name="Song I."/>
            <person name="Kim S."/>
            <person name="Choi T."/>
            <person name="Kim D."/>
            <person name="Ryu S."/>
            <person name="Kim W."/>
        </authorList>
    </citation>
    <scope>NUCLEOTIDE SEQUENCE [LARGE SCALE GENOMIC DNA]</scope>
    <source>
        <tissue evidence="1">Muscle</tissue>
    </source>
</reference>
<dbReference type="EMBL" id="VSRR010001050">
    <property type="protein sequence ID" value="MPC22085.1"/>
    <property type="molecule type" value="Genomic_DNA"/>
</dbReference>
<evidence type="ECO:0000313" key="1">
    <source>
        <dbReference type="EMBL" id="MPC22085.1"/>
    </source>
</evidence>
<evidence type="ECO:0000313" key="2">
    <source>
        <dbReference type="Proteomes" id="UP000324222"/>
    </source>
</evidence>
<dbReference type="AlphaFoldDB" id="A0A5B7DLM9"/>
<accession>A0A5B7DLM9</accession>
<dbReference type="Proteomes" id="UP000324222">
    <property type="component" value="Unassembled WGS sequence"/>
</dbReference>
<keyword evidence="2" id="KW-1185">Reference proteome</keyword>